<feature type="compositionally biased region" description="Basic and acidic residues" evidence="2">
    <location>
        <begin position="422"/>
        <end position="433"/>
    </location>
</feature>
<dbReference type="PANTHER" id="PTHR15092:SF22">
    <property type="entry name" value="POLY(A)-SPECIFIC RIBONUCLEASE PNLDC1"/>
    <property type="match status" value="1"/>
</dbReference>
<dbReference type="Pfam" id="PF04857">
    <property type="entry name" value="CAF1"/>
    <property type="match status" value="1"/>
</dbReference>
<feature type="region of interest" description="Disordered" evidence="2">
    <location>
        <begin position="390"/>
        <end position="433"/>
    </location>
</feature>
<dbReference type="STRING" id="61395.A0A1Y1WGQ8"/>
<evidence type="ECO:0000256" key="1">
    <source>
        <dbReference type="ARBA" id="ARBA00008372"/>
    </source>
</evidence>
<dbReference type="PANTHER" id="PTHR15092">
    <property type="entry name" value="POLY A -SPECIFIC RIBONUCLEASE/TARGET OF EGR1, MEMBER 1"/>
    <property type="match status" value="1"/>
</dbReference>
<comment type="caution">
    <text evidence="3">The sequence shown here is derived from an EMBL/GenBank/DDBJ whole genome shotgun (WGS) entry which is preliminary data.</text>
</comment>
<dbReference type="RefSeq" id="XP_040746080.1">
    <property type="nucleotide sequence ID" value="XM_040890094.1"/>
</dbReference>
<proteinExistence type="inferred from homology"/>
<evidence type="ECO:0000256" key="2">
    <source>
        <dbReference type="SAM" id="MobiDB-lite"/>
    </source>
</evidence>
<dbReference type="GO" id="GO:0000175">
    <property type="term" value="F:3'-5'-RNA exonuclease activity"/>
    <property type="evidence" value="ECO:0007669"/>
    <property type="project" value="TreeGrafter"/>
</dbReference>
<dbReference type="InterPro" id="IPR036397">
    <property type="entry name" value="RNaseH_sf"/>
</dbReference>
<dbReference type="InterPro" id="IPR012337">
    <property type="entry name" value="RNaseH-like_sf"/>
</dbReference>
<protein>
    <submittedName>
        <fullName evidence="3">Ribonuclease CAF1</fullName>
    </submittedName>
</protein>
<accession>A0A1Y1WGQ8</accession>
<dbReference type="AlphaFoldDB" id="A0A1Y1WGQ8"/>
<evidence type="ECO:0000313" key="3">
    <source>
        <dbReference type="EMBL" id="ORX72740.1"/>
    </source>
</evidence>
<dbReference type="GeneID" id="63806742"/>
<gene>
    <name evidence="3" type="ORF">DL89DRAFT_290581</name>
</gene>
<comment type="similarity">
    <text evidence="1">Belongs to the CAF1 family.</text>
</comment>
<dbReference type="EMBL" id="MCFD01000002">
    <property type="protein sequence ID" value="ORX72740.1"/>
    <property type="molecule type" value="Genomic_DNA"/>
</dbReference>
<name>A0A1Y1WGQ8_9FUNG</name>
<dbReference type="Gene3D" id="3.30.420.10">
    <property type="entry name" value="Ribonuclease H-like superfamily/Ribonuclease H"/>
    <property type="match status" value="2"/>
</dbReference>
<dbReference type="OrthoDB" id="1432093at2759"/>
<evidence type="ECO:0000313" key="4">
    <source>
        <dbReference type="Proteomes" id="UP000193922"/>
    </source>
</evidence>
<dbReference type="Proteomes" id="UP000193922">
    <property type="component" value="Unassembled WGS sequence"/>
</dbReference>
<dbReference type="InterPro" id="IPR051181">
    <property type="entry name" value="CAF1_poly(A)_ribonucleases"/>
</dbReference>
<dbReference type="InterPro" id="IPR006941">
    <property type="entry name" value="RNase_CAF1"/>
</dbReference>
<dbReference type="SUPFAM" id="SSF53098">
    <property type="entry name" value="Ribonuclease H-like"/>
    <property type="match status" value="1"/>
</dbReference>
<keyword evidence="4" id="KW-1185">Reference proteome</keyword>
<dbReference type="GO" id="GO:0003723">
    <property type="term" value="F:RNA binding"/>
    <property type="evidence" value="ECO:0007669"/>
    <property type="project" value="TreeGrafter"/>
</dbReference>
<reference evidence="3 4" key="1">
    <citation type="submission" date="2016-07" db="EMBL/GenBank/DDBJ databases">
        <title>Pervasive Adenine N6-methylation of Active Genes in Fungi.</title>
        <authorList>
            <consortium name="DOE Joint Genome Institute"/>
            <person name="Mondo S.J."/>
            <person name="Dannebaum R.O."/>
            <person name="Kuo R.C."/>
            <person name="Labutti K."/>
            <person name="Haridas S."/>
            <person name="Kuo A."/>
            <person name="Salamov A."/>
            <person name="Ahrendt S.R."/>
            <person name="Lipzen A."/>
            <person name="Sullivan W."/>
            <person name="Andreopoulos W.B."/>
            <person name="Clum A."/>
            <person name="Lindquist E."/>
            <person name="Daum C."/>
            <person name="Ramamoorthy G.K."/>
            <person name="Gryganskyi A."/>
            <person name="Culley D."/>
            <person name="Magnuson J.K."/>
            <person name="James T.Y."/>
            <person name="O'Malley M.A."/>
            <person name="Stajich J.E."/>
            <person name="Spatafora J.W."/>
            <person name="Visel A."/>
            <person name="Grigoriev I.V."/>
        </authorList>
    </citation>
    <scope>NUCLEOTIDE SEQUENCE [LARGE SCALE GENOMIC DNA]</scope>
    <source>
        <strain evidence="3 4">ATCC 12442</strain>
    </source>
</reference>
<organism evidence="3 4">
    <name type="scientific">Linderina pennispora</name>
    <dbReference type="NCBI Taxonomy" id="61395"/>
    <lineage>
        <taxon>Eukaryota</taxon>
        <taxon>Fungi</taxon>
        <taxon>Fungi incertae sedis</taxon>
        <taxon>Zoopagomycota</taxon>
        <taxon>Kickxellomycotina</taxon>
        <taxon>Kickxellomycetes</taxon>
        <taxon>Kickxellales</taxon>
        <taxon>Kickxellaceae</taxon>
        <taxon>Linderina</taxon>
    </lineage>
</organism>
<sequence length="433" mass="48608">MDVTRENFRGALRELSAAVTTCDFVAIDMEMTGLYPDSQSKPFRMDTKDERYQKLKKSVEMFGVVQVGICLFTWIDCASEDSDGGSQGSGGYYEARPFNFNVFPCTNVSGIPVSTHFSCQNTAFEFLAKNSFDFNKWVHQGIMYLRGDDIARVRKEKLDQINNKQTMTIIDEQGQQFMAESGWIYGAVGQHDNLSTRSNHRSIEISKVTKKDMARMQGRQIEALNRRISSARGFCEIIDKLSAARKPVIGHNMPLDILHMFSKFHKQLPDTRAEFEKELGKFMPVLIDTKYIIESTPAIKAKYETSNLDEIAPKLERESRSQGLIRNHPRFTRDMSGSLHEAGCDAYLTGSTFIRLLKPEGSLNLPTGRDSVTHTSELVMYHYINKLVTPPPTSAAVHSSKKRPIANDSSSGNVDNDGDSDAGDRSSPELAVR</sequence>